<dbReference type="EMBL" id="LR743507">
    <property type="protein sequence ID" value="CAA2101833.1"/>
    <property type="molecule type" value="Genomic_DNA"/>
</dbReference>
<sequence>MAESASALAQACAHPTSLPLDLEELAIQACDDADNLNEVMRAYTALEKLVDTSALDDSEALTPSRTELSTLLRLLNEALMSRIGTVNTTVGAVREALQRPVAA</sequence>
<evidence type="ECO:0000313" key="1">
    <source>
        <dbReference type="EMBL" id="CAA2101833.1"/>
    </source>
</evidence>
<dbReference type="AlphaFoldDB" id="A0A679J6L7"/>
<proteinExistence type="predicted"/>
<accession>A0A679J6L7</accession>
<gene>
    <name evidence="1" type="ORF">VVAX_01451</name>
</gene>
<organism evidence="1">
    <name type="scientific">Variovorax paradoxus</name>
    <dbReference type="NCBI Taxonomy" id="34073"/>
    <lineage>
        <taxon>Bacteria</taxon>
        <taxon>Pseudomonadati</taxon>
        <taxon>Pseudomonadota</taxon>
        <taxon>Betaproteobacteria</taxon>
        <taxon>Burkholderiales</taxon>
        <taxon>Comamonadaceae</taxon>
        <taxon>Variovorax</taxon>
    </lineage>
</organism>
<protein>
    <submittedName>
        <fullName evidence="1">Uncharacterized protein</fullName>
    </submittedName>
</protein>
<reference evidence="1" key="1">
    <citation type="submission" date="2019-12" db="EMBL/GenBank/DDBJ databases">
        <authorList>
            <person name="Cremers G."/>
        </authorList>
    </citation>
    <scope>NUCLEOTIDE SEQUENCE</scope>
    <source>
        <strain evidence="1">Vvax</strain>
    </source>
</reference>
<dbReference type="RefSeq" id="WP_339089144.1">
    <property type="nucleotide sequence ID" value="NZ_LR743507.1"/>
</dbReference>
<name>A0A679J6L7_VARPD</name>